<proteinExistence type="predicted"/>
<feature type="non-terminal residue" evidence="1">
    <location>
        <position position="68"/>
    </location>
</feature>
<organism evidence="1 2">
    <name type="scientific">Funneliformis mosseae</name>
    <name type="common">Endomycorrhizal fungus</name>
    <name type="synonym">Glomus mosseae</name>
    <dbReference type="NCBI Taxonomy" id="27381"/>
    <lineage>
        <taxon>Eukaryota</taxon>
        <taxon>Fungi</taxon>
        <taxon>Fungi incertae sedis</taxon>
        <taxon>Mucoromycota</taxon>
        <taxon>Glomeromycotina</taxon>
        <taxon>Glomeromycetes</taxon>
        <taxon>Glomerales</taxon>
        <taxon>Glomeraceae</taxon>
        <taxon>Funneliformis</taxon>
    </lineage>
</organism>
<comment type="caution">
    <text evidence="1">The sequence shown here is derived from an EMBL/GenBank/DDBJ whole genome shotgun (WGS) entry which is preliminary data.</text>
</comment>
<keyword evidence="2" id="KW-1185">Reference proteome</keyword>
<evidence type="ECO:0000313" key="2">
    <source>
        <dbReference type="Proteomes" id="UP000789375"/>
    </source>
</evidence>
<dbReference type="Proteomes" id="UP000789375">
    <property type="component" value="Unassembled WGS sequence"/>
</dbReference>
<dbReference type="EMBL" id="CAJVPP010018642">
    <property type="protein sequence ID" value="CAG8736045.1"/>
    <property type="molecule type" value="Genomic_DNA"/>
</dbReference>
<gene>
    <name evidence="1" type="ORF">FMOSSE_LOCUS15890</name>
</gene>
<name>A0A9N9NI24_FUNMO</name>
<protein>
    <submittedName>
        <fullName evidence="1">4751_t:CDS:1</fullName>
    </submittedName>
</protein>
<reference evidence="1" key="1">
    <citation type="submission" date="2021-06" db="EMBL/GenBank/DDBJ databases">
        <authorList>
            <person name="Kallberg Y."/>
            <person name="Tangrot J."/>
            <person name="Rosling A."/>
        </authorList>
    </citation>
    <scope>NUCLEOTIDE SEQUENCE</scope>
    <source>
        <strain evidence="1">87-6 pot B 2015</strain>
    </source>
</reference>
<dbReference type="AlphaFoldDB" id="A0A9N9NI24"/>
<accession>A0A9N9NI24</accession>
<sequence length="68" mass="8283">MGRKNAKTPQHSRTLKRFHRQTMKIYLRDFENSVDVEKHRKSFEKEEQRIISRNELGSYVFNLCNKLD</sequence>
<evidence type="ECO:0000313" key="1">
    <source>
        <dbReference type="EMBL" id="CAG8736045.1"/>
    </source>
</evidence>